<organism evidence="1 2">
    <name type="scientific">Stephania yunnanensis</name>
    <dbReference type="NCBI Taxonomy" id="152371"/>
    <lineage>
        <taxon>Eukaryota</taxon>
        <taxon>Viridiplantae</taxon>
        <taxon>Streptophyta</taxon>
        <taxon>Embryophyta</taxon>
        <taxon>Tracheophyta</taxon>
        <taxon>Spermatophyta</taxon>
        <taxon>Magnoliopsida</taxon>
        <taxon>Ranunculales</taxon>
        <taxon>Menispermaceae</taxon>
        <taxon>Menispermoideae</taxon>
        <taxon>Cissampelideae</taxon>
        <taxon>Stephania</taxon>
    </lineage>
</organism>
<protein>
    <submittedName>
        <fullName evidence="1">Uncharacterized protein</fullName>
    </submittedName>
</protein>
<reference evidence="1 2" key="1">
    <citation type="submission" date="2024-01" db="EMBL/GenBank/DDBJ databases">
        <title>Genome assemblies of Stephania.</title>
        <authorList>
            <person name="Yang L."/>
        </authorList>
    </citation>
    <scope>NUCLEOTIDE SEQUENCE [LARGE SCALE GENOMIC DNA]</scope>
    <source>
        <strain evidence="1">YNDBR</strain>
        <tissue evidence="1">Leaf</tissue>
    </source>
</reference>
<proteinExistence type="predicted"/>
<keyword evidence="2" id="KW-1185">Reference proteome</keyword>
<dbReference type="Proteomes" id="UP001420932">
    <property type="component" value="Unassembled WGS sequence"/>
</dbReference>
<sequence length="95" mass="10938">MVLLVTTGQNILVIEPKKVLFVQFATYNLFNDWIFWAGGTMDVLNLFIERYAEWLTLLDEAPNNVMGLCFMKLKNLLSNIFSIGNLFNIVSFNIN</sequence>
<name>A0AAP0DUC0_9MAGN</name>
<evidence type="ECO:0000313" key="2">
    <source>
        <dbReference type="Proteomes" id="UP001420932"/>
    </source>
</evidence>
<dbReference type="EMBL" id="JBBNAF010000056">
    <property type="protein sequence ID" value="KAK9081184.1"/>
    <property type="molecule type" value="Genomic_DNA"/>
</dbReference>
<gene>
    <name evidence="1" type="ORF">Syun_030547</name>
</gene>
<comment type="caution">
    <text evidence="1">The sequence shown here is derived from an EMBL/GenBank/DDBJ whole genome shotgun (WGS) entry which is preliminary data.</text>
</comment>
<dbReference type="AlphaFoldDB" id="A0AAP0DUC0"/>
<accession>A0AAP0DUC0</accession>
<evidence type="ECO:0000313" key="1">
    <source>
        <dbReference type="EMBL" id="KAK9081184.1"/>
    </source>
</evidence>